<dbReference type="PANTHER" id="PTHR45663">
    <property type="entry name" value="GEO12009P1"/>
    <property type="match status" value="1"/>
</dbReference>
<evidence type="ECO:0000256" key="10">
    <source>
        <dbReference type="PIRSR" id="PIRSR000077-4"/>
    </source>
</evidence>
<gene>
    <name evidence="12" type="primary">trxA</name>
    <name evidence="12" type="ORF">CLOSTASPAR_06666</name>
</gene>
<evidence type="ECO:0000256" key="2">
    <source>
        <dbReference type="ARBA" id="ARBA00020570"/>
    </source>
</evidence>
<feature type="site" description="Deprotonates C-terminal active site Cys" evidence="9">
    <location>
        <position position="31"/>
    </location>
</feature>
<evidence type="ECO:0000256" key="4">
    <source>
        <dbReference type="ARBA" id="ARBA00022982"/>
    </source>
</evidence>
<dbReference type="SUPFAM" id="SSF52833">
    <property type="entry name" value="Thioredoxin-like"/>
    <property type="match status" value="1"/>
</dbReference>
<dbReference type="InterPro" id="IPR036249">
    <property type="entry name" value="Thioredoxin-like_sf"/>
</dbReference>
<name>C0DBL1_9FIRM</name>
<dbReference type="PIRSF" id="PIRSF000077">
    <property type="entry name" value="Thioredoxin"/>
    <property type="match status" value="1"/>
</dbReference>
<reference evidence="12 13" key="1">
    <citation type="submission" date="2009-02" db="EMBL/GenBank/DDBJ databases">
        <title>Draft genome sequence of Clostridium asparagiforme (DSM 15981).</title>
        <authorList>
            <person name="Sudarsanam P."/>
            <person name="Ley R."/>
            <person name="Guruge J."/>
            <person name="Turnbaugh P.J."/>
            <person name="Mahowald M."/>
            <person name="Liep D."/>
            <person name="Gordon J."/>
        </authorList>
    </citation>
    <scope>NUCLEOTIDE SEQUENCE [LARGE SCALE GENOMIC DNA]</scope>
    <source>
        <strain evidence="12 13">DSM 15981</strain>
    </source>
</reference>
<dbReference type="Gene3D" id="3.40.30.10">
    <property type="entry name" value="Glutaredoxin"/>
    <property type="match status" value="1"/>
</dbReference>
<dbReference type="Pfam" id="PF00085">
    <property type="entry name" value="Thioredoxin"/>
    <property type="match status" value="1"/>
</dbReference>
<feature type="domain" description="Thioredoxin" evidence="11">
    <location>
        <begin position="3"/>
        <end position="112"/>
    </location>
</feature>
<dbReference type="CDD" id="cd02947">
    <property type="entry name" value="TRX_family"/>
    <property type="match status" value="1"/>
</dbReference>
<feature type="disulfide bond" description="Redox-active" evidence="10">
    <location>
        <begin position="37"/>
        <end position="40"/>
    </location>
</feature>
<evidence type="ECO:0000256" key="8">
    <source>
        <dbReference type="PIRNR" id="PIRNR000077"/>
    </source>
</evidence>
<dbReference type="PROSITE" id="PS00194">
    <property type="entry name" value="THIOREDOXIN_1"/>
    <property type="match status" value="1"/>
</dbReference>
<comment type="caution">
    <text evidence="12">The sequence shown here is derived from an EMBL/GenBank/DDBJ whole genome shotgun (WGS) entry which is preliminary data.</text>
</comment>
<feature type="site" description="Contributes to redox potential value" evidence="9">
    <location>
        <position position="39"/>
    </location>
</feature>
<dbReference type="NCBIfam" id="TIGR01068">
    <property type="entry name" value="thioredoxin"/>
    <property type="match status" value="1"/>
</dbReference>
<dbReference type="PRINTS" id="PR00421">
    <property type="entry name" value="THIOREDOXIN"/>
</dbReference>
<dbReference type="EMBL" id="ACCJ01000551">
    <property type="protein sequence ID" value="EEG51255.1"/>
    <property type="molecule type" value="Genomic_DNA"/>
</dbReference>
<dbReference type="FunFam" id="3.40.30.10:FF:000001">
    <property type="entry name" value="Thioredoxin"/>
    <property type="match status" value="1"/>
</dbReference>
<dbReference type="InterPro" id="IPR005746">
    <property type="entry name" value="Thioredoxin"/>
</dbReference>
<keyword evidence="4" id="KW-0249">Electron transport</keyword>
<dbReference type="PANTHER" id="PTHR45663:SF11">
    <property type="entry name" value="GEO12009P1"/>
    <property type="match status" value="1"/>
</dbReference>
<keyword evidence="13" id="KW-1185">Reference proteome</keyword>
<evidence type="ECO:0000256" key="1">
    <source>
        <dbReference type="ARBA" id="ARBA00008987"/>
    </source>
</evidence>
<dbReference type="Proteomes" id="UP000004756">
    <property type="component" value="Unassembled WGS sequence"/>
</dbReference>
<feature type="active site" description="Nucleophile" evidence="9">
    <location>
        <position position="37"/>
    </location>
</feature>
<evidence type="ECO:0000256" key="6">
    <source>
        <dbReference type="ARBA" id="ARBA00023284"/>
    </source>
</evidence>
<dbReference type="HOGENOM" id="CLU_090389_10_2_9"/>
<evidence type="ECO:0000313" key="13">
    <source>
        <dbReference type="Proteomes" id="UP000004756"/>
    </source>
</evidence>
<feature type="site" description="Contributes to redox potential value" evidence="9">
    <location>
        <position position="38"/>
    </location>
</feature>
<keyword evidence="5 10" id="KW-1015">Disulfide bond</keyword>
<dbReference type="GO" id="GO:0015035">
    <property type="term" value="F:protein-disulfide reductase activity"/>
    <property type="evidence" value="ECO:0007669"/>
    <property type="project" value="UniProtKB-UniRule"/>
</dbReference>
<dbReference type="PROSITE" id="PS51352">
    <property type="entry name" value="THIOREDOXIN_2"/>
    <property type="match status" value="1"/>
</dbReference>
<evidence type="ECO:0000256" key="3">
    <source>
        <dbReference type="ARBA" id="ARBA00022448"/>
    </source>
</evidence>
<evidence type="ECO:0000313" key="12">
    <source>
        <dbReference type="EMBL" id="EEG51255.1"/>
    </source>
</evidence>
<keyword evidence="6 10" id="KW-0676">Redox-active center</keyword>
<accession>C0DBL1</accession>
<evidence type="ECO:0000259" key="11">
    <source>
        <dbReference type="PROSITE" id="PS51352"/>
    </source>
</evidence>
<dbReference type="AlphaFoldDB" id="C0DBL1"/>
<evidence type="ECO:0000256" key="9">
    <source>
        <dbReference type="PIRSR" id="PIRSR000077-1"/>
    </source>
</evidence>
<evidence type="ECO:0000256" key="5">
    <source>
        <dbReference type="ARBA" id="ARBA00023157"/>
    </source>
</evidence>
<comment type="similarity">
    <text evidence="1 8">Belongs to the thioredoxin family.</text>
</comment>
<keyword evidence="3" id="KW-0813">Transport</keyword>
<dbReference type="InterPro" id="IPR013766">
    <property type="entry name" value="Thioredoxin_domain"/>
</dbReference>
<protein>
    <recommendedName>
        <fullName evidence="2 7">Thioredoxin</fullName>
    </recommendedName>
</protein>
<organism evidence="12 13">
    <name type="scientific">[Clostridium] asparagiforme DSM 15981</name>
    <dbReference type="NCBI Taxonomy" id="518636"/>
    <lineage>
        <taxon>Bacteria</taxon>
        <taxon>Bacillati</taxon>
        <taxon>Bacillota</taxon>
        <taxon>Clostridia</taxon>
        <taxon>Lachnospirales</taxon>
        <taxon>Lachnospiraceae</taxon>
        <taxon>Enterocloster</taxon>
    </lineage>
</organism>
<evidence type="ECO:0000256" key="7">
    <source>
        <dbReference type="NCBIfam" id="TIGR01068"/>
    </source>
</evidence>
<dbReference type="InterPro" id="IPR017937">
    <property type="entry name" value="Thioredoxin_CS"/>
</dbReference>
<proteinExistence type="inferred from homology"/>
<sequence>MRKEPNIMEMKFTSENFDNEALKSDKPVLVDFFADWCGPCKMMAPVVEALASEYEGKAVVGKLNVDDASDIAGRYGVMSIPTLIVFKNGQISDKFVGVTSKNELSAALNKAL</sequence>
<dbReference type="GO" id="GO:0005737">
    <property type="term" value="C:cytoplasm"/>
    <property type="evidence" value="ECO:0007669"/>
    <property type="project" value="TreeGrafter"/>
</dbReference>
<feature type="active site" description="Nucleophile" evidence="9">
    <location>
        <position position="40"/>
    </location>
</feature>